<reference evidence="12" key="1">
    <citation type="submission" date="2023-06" db="EMBL/GenBank/DDBJ databases">
        <title>Identification and characterization of horizontal gene transfer across gut microbiota members of farm animals based on homology search.</title>
        <authorList>
            <person name="Zeman M."/>
            <person name="Kubasova T."/>
            <person name="Jahodarova E."/>
            <person name="Nykrynova M."/>
            <person name="Rychlik I."/>
        </authorList>
    </citation>
    <scope>NUCLEOTIDE SEQUENCE [LARGE SCALE GENOMIC DNA]</scope>
    <source>
        <strain evidence="12">105_WCHN</strain>
    </source>
</reference>
<keyword evidence="12" id="KW-1185">Reference proteome</keyword>
<evidence type="ECO:0000313" key="12">
    <source>
        <dbReference type="Proteomes" id="UP001529423"/>
    </source>
</evidence>
<sequence>MQRYFLNVGPSTSPLTLPSDVAHHLTTVLRAQVGTEIEVVLNNHLAYRARVRTTAPTTTVDLLAPLDRQSELPVRVTLLCGLPKTKEKPELIVQKATELGARRIIFFEAQRSVSHWASNKQARKVSRLQKIADAAAEQSHRNYQPQVAYYPSLTTALAASPADFRLVAWEESAKHGEVSALAQTLTAIEPGQSLAAVFGPEGGLTEQEVAQMEEAGVTAVGLGPRILRTETAPLYFLSAVSYACELATTEH</sequence>
<dbReference type="CDD" id="cd18084">
    <property type="entry name" value="RsmE-like"/>
    <property type="match status" value="1"/>
</dbReference>
<evidence type="ECO:0000256" key="2">
    <source>
        <dbReference type="ARBA" id="ARBA00013673"/>
    </source>
</evidence>
<evidence type="ECO:0000256" key="8">
    <source>
        <dbReference type="PIRNR" id="PIRNR015601"/>
    </source>
</evidence>
<comment type="similarity">
    <text evidence="8">Belongs to the RNA methyltransferase RsmE family.</text>
</comment>
<feature type="domain" description="Ribosomal RNA small subunit methyltransferase E methyltransferase" evidence="9">
    <location>
        <begin position="71"/>
        <end position="240"/>
    </location>
</feature>
<comment type="caution">
    <text evidence="11">The sequence shown here is derived from an EMBL/GenBank/DDBJ whole genome shotgun (WGS) entry which is preliminary data.</text>
</comment>
<proteinExistence type="inferred from homology"/>
<protein>
    <recommendedName>
        <fullName evidence="2 8">Ribosomal RNA small subunit methyltransferase E</fullName>
        <ecNumber evidence="8">2.1.1.193</ecNumber>
    </recommendedName>
</protein>
<reference evidence="11 12" key="3">
    <citation type="submission" date="2023-06" db="EMBL/GenBank/DDBJ databases">
        <authorList>
            <person name="Zeman M."/>
            <person name="Kubasova T."/>
            <person name="Jahodarova E."/>
            <person name="Nykrynova M."/>
            <person name="Rychlik I."/>
        </authorList>
    </citation>
    <scope>NUCLEOTIDE SEQUENCE [LARGE SCALE GENOMIC DNA]</scope>
    <source>
        <strain evidence="11 12">105_WCHN</strain>
    </source>
</reference>
<comment type="subcellular location">
    <subcellularLocation>
        <location evidence="1 8">Cytoplasm</location>
    </subcellularLocation>
</comment>
<evidence type="ECO:0000259" key="9">
    <source>
        <dbReference type="Pfam" id="PF04452"/>
    </source>
</evidence>
<dbReference type="PANTHER" id="PTHR30027:SF3">
    <property type="entry name" value="16S RRNA (URACIL(1498)-N(3))-METHYLTRANSFERASE"/>
    <property type="match status" value="1"/>
</dbReference>
<keyword evidence="7 8" id="KW-0949">S-adenosyl-L-methionine</keyword>
<dbReference type="RefSeq" id="WP_289561326.1">
    <property type="nucleotide sequence ID" value="NZ_JAUDEO010000074.1"/>
</dbReference>
<evidence type="ECO:0000259" key="10">
    <source>
        <dbReference type="Pfam" id="PF20260"/>
    </source>
</evidence>
<dbReference type="Pfam" id="PF20260">
    <property type="entry name" value="PUA_4"/>
    <property type="match status" value="1"/>
</dbReference>
<evidence type="ECO:0000256" key="3">
    <source>
        <dbReference type="ARBA" id="ARBA00022490"/>
    </source>
</evidence>
<dbReference type="EC" id="2.1.1.193" evidence="8"/>
<dbReference type="InterPro" id="IPR046886">
    <property type="entry name" value="RsmE_MTase_dom"/>
</dbReference>
<evidence type="ECO:0000256" key="5">
    <source>
        <dbReference type="ARBA" id="ARBA00022603"/>
    </source>
</evidence>
<dbReference type="NCBIfam" id="TIGR00046">
    <property type="entry name" value="RsmE family RNA methyltransferase"/>
    <property type="match status" value="1"/>
</dbReference>
<dbReference type="Proteomes" id="UP001529423">
    <property type="component" value="Unassembled WGS sequence"/>
</dbReference>
<comment type="function">
    <text evidence="8">Specifically methylates the N3 position of the uracil ring of uridine 1498 (m3U1498) in 16S rRNA. Acts on the fully assembled 30S ribosomal subunit.</text>
</comment>
<gene>
    <name evidence="11" type="ORF">QUW46_08735</name>
</gene>
<evidence type="ECO:0000256" key="1">
    <source>
        <dbReference type="ARBA" id="ARBA00004496"/>
    </source>
</evidence>
<feature type="domain" description="Ribosomal RNA small subunit methyltransferase E PUA-like" evidence="10">
    <location>
        <begin position="18"/>
        <end position="51"/>
    </location>
</feature>
<name>A0ABT7VPJ3_9LACO</name>
<evidence type="ECO:0000256" key="7">
    <source>
        <dbReference type="ARBA" id="ARBA00022691"/>
    </source>
</evidence>
<evidence type="ECO:0000256" key="4">
    <source>
        <dbReference type="ARBA" id="ARBA00022552"/>
    </source>
</evidence>
<keyword evidence="3 8" id="KW-0963">Cytoplasm</keyword>
<dbReference type="PANTHER" id="PTHR30027">
    <property type="entry name" value="RIBOSOMAL RNA SMALL SUBUNIT METHYLTRANSFERASE E"/>
    <property type="match status" value="1"/>
</dbReference>
<keyword evidence="4 8" id="KW-0698">rRNA processing</keyword>
<keyword evidence="6 8" id="KW-0808">Transferase</keyword>
<keyword evidence="5 8" id="KW-0489">Methyltransferase</keyword>
<evidence type="ECO:0000256" key="6">
    <source>
        <dbReference type="ARBA" id="ARBA00022679"/>
    </source>
</evidence>
<evidence type="ECO:0000313" key="11">
    <source>
        <dbReference type="EMBL" id="MDM8334648.1"/>
    </source>
</evidence>
<dbReference type="PIRSF" id="PIRSF015601">
    <property type="entry name" value="MTase_slr0722"/>
    <property type="match status" value="1"/>
</dbReference>
<accession>A0ABT7VPJ3</accession>
<comment type="catalytic activity">
    <reaction evidence="8">
        <text>uridine(1498) in 16S rRNA + S-adenosyl-L-methionine = N(3)-methyluridine(1498) in 16S rRNA + S-adenosyl-L-homocysteine + H(+)</text>
        <dbReference type="Rhea" id="RHEA:42920"/>
        <dbReference type="Rhea" id="RHEA-COMP:10283"/>
        <dbReference type="Rhea" id="RHEA-COMP:10284"/>
        <dbReference type="ChEBI" id="CHEBI:15378"/>
        <dbReference type="ChEBI" id="CHEBI:57856"/>
        <dbReference type="ChEBI" id="CHEBI:59789"/>
        <dbReference type="ChEBI" id="CHEBI:65315"/>
        <dbReference type="ChEBI" id="CHEBI:74502"/>
        <dbReference type="EC" id="2.1.1.193"/>
    </reaction>
</comment>
<dbReference type="Pfam" id="PF04452">
    <property type="entry name" value="Methyltrans_RNA"/>
    <property type="match status" value="1"/>
</dbReference>
<dbReference type="InterPro" id="IPR046887">
    <property type="entry name" value="RsmE_PUA-like"/>
</dbReference>
<reference evidence="11 12" key="2">
    <citation type="submission" date="2023-06" db="EMBL/GenBank/DDBJ databases">
        <title>Identification and characterization of horizontal gene transfer across gut microbiota members of farm animals based on homology search.</title>
        <authorList>
            <person name="Schwarzerova J."/>
            <person name="Nykrynova M."/>
            <person name="Jureckova K."/>
            <person name="Cejkova D."/>
            <person name="Rychlik I."/>
        </authorList>
    </citation>
    <scope>NUCLEOTIDE SEQUENCE [LARGE SCALE GENOMIC DNA]</scope>
    <source>
        <strain evidence="11 12">105_WCHN</strain>
    </source>
</reference>
<dbReference type="InterPro" id="IPR006700">
    <property type="entry name" value="RsmE"/>
</dbReference>
<organism evidence="11 12">
    <name type="scientific">Limosilactobacillus panis</name>
    <dbReference type="NCBI Taxonomy" id="47493"/>
    <lineage>
        <taxon>Bacteria</taxon>
        <taxon>Bacillati</taxon>
        <taxon>Bacillota</taxon>
        <taxon>Bacilli</taxon>
        <taxon>Lactobacillales</taxon>
        <taxon>Lactobacillaceae</taxon>
        <taxon>Limosilactobacillus</taxon>
    </lineage>
</organism>
<dbReference type="EMBL" id="JAUDEO010000074">
    <property type="protein sequence ID" value="MDM8334648.1"/>
    <property type="molecule type" value="Genomic_DNA"/>
</dbReference>